<evidence type="ECO:0000313" key="4">
    <source>
        <dbReference type="Proteomes" id="UP000002027"/>
    </source>
</evidence>
<dbReference type="EMBL" id="CP001823">
    <property type="protein sequence ID" value="ACZ39642.1"/>
    <property type="molecule type" value="Genomic_DNA"/>
</dbReference>
<gene>
    <name evidence="3" type="ordered locus">Sthe_2218</name>
</gene>
<dbReference type="Gene3D" id="3.50.50.60">
    <property type="entry name" value="FAD/NAD(P)-binding domain"/>
    <property type="match status" value="1"/>
</dbReference>
<dbReference type="RefSeq" id="WP_012872687.1">
    <property type="nucleotide sequence ID" value="NC_013523.1"/>
</dbReference>
<dbReference type="SUPFAM" id="SSF51905">
    <property type="entry name" value="FAD/NAD(P)-binding domain"/>
    <property type="match status" value="1"/>
</dbReference>
<dbReference type="GO" id="GO:0016491">
    <property type="term" value="F:oxidoreductase activity"/>
    <property type="evidence" value="ECO:0007669"/>
    <property type="project" value="UniProtKB-KW"/>
</dbReference>
<reference evidence="3 4" key="2">
    <citation type="journal article" date="2010" name="Stand. Genomic Sci.">
        <title>Complete genome sequence of Desulfohalobium retbaense type strain (HR(100)).</title>
        <authorList>
            <person name="Spring S."/>
            <person name="Nolan M."/>
            <person name="Lapidus A."/>
            <person name="Glavina Del Rio T."/>
            <person name="Copeland A."/>
            <person name="Tice H."/>
            <person name="Cheng J.F."/>
            <person name="Lucas S."/>
            <person name="Land M."/>
            <person name="Chen F."/>
            <person name="Bruce D."/>
            <person name="Goodwin L."/>
            <person name="Pitluck S."/>
            <person name="Ivanova N."/>
            <person name="Mavromatis K."/>
            <person name="Mikhailova N."/>
            <person name="Pati A."/>
            <person name="Chen A."/>
            <person name="Palaniappan K."/>
            <person name="Hauser L."/>
            <person name="Chang Y.J."/>
            <person name="Jeffries C.D."/>
            <person name="Munk C."/>
            <person name="Kiss H."/>
            <person name="Chain P."/>
            <person name="Han C."/>
            <person name="Brettin T."/>
            <person name="Detter J.C."/>
            <person name="Schuler E."/>
            <person name="Goker M."/>
            <person name="Rohde M."/>
            <person name="Bristow J."/>
            <person name="Eisen J.A."/>
            <person name="Markowitz V."/>
            <person name="Hugenholtz P."/>
            <person name="Kyrpides N.C."/>
            <person name="Klenk H.P."/>
        </authorList>
    </citation>
    <scope>NUCLEOTIDE SEQUENCE [LARGE SCALE GENOMIC DNA]</scope>
    <source>
        <strain evidence="4">ATCC 49802 / DSM 20745 / S 6022</strain>
    </source>
</reference>
<evidence type="ECO:0000256" key="1">
    <source>
        <dbReference type="ARBA" id="ARBA00023002"/>
    </source>
</evidence>
<dbReference type="STRING" id="479434.Sthe_2218"/>
<dbReference type="HOGENOM" id="CLU_007884_4_3_0"/>
<dbReference type="GO" id="GO:0005737">
    <property type="term" value="C:cytoplasm"/>
    <property type="evidence" value="ECO:0007669"/>
    <property type="project" value="TreeGrafter"/>
</dbReference>
<dbReference type="OrthoDB" id="9794226at2"/>
<dbReference type="Proteomes" id="UP000002027">
    <property type="component" value="Chromosome 1"/>
</dbReference>
<sequence length="372" mass="39416">MSQLPAVEVVVVGGGVIGCASAYELRKAGLSVAIVEAREVASAASGASAGGVRQQGRDPRELAIAMRAIARWPSLEEELGADLHYRQDGHLTLVWREEDLPALEARVRDEQARGLGIRIVGRDELDDLAPGLGPDIIAGAWCPTDGHAMPILVTKAFCAAAQRLGATLYEWTAVTGFRLEGARVVGVHTTRGDIPCRFVLIAAGAWSRDLARMVGVELPIEPHALQMMVTNPMPPRLKPVVTCVGRRLSLKQLRSGAYLLGGGWPGSVDWEGRFGRNRVASMAGSAVDASAVYPLLRRTRVVRAWTGLEAIAADEVPILGPVPGIEGMVLACGFSGHGFALSPCIGELMAELIATGRTSLPLDALSLDRFAA</sequence>
<keyword evidence="1" id="KW-0560">Oxidoreductase</keyword>
<dbReference type="Gene3D" id="3.30.9.10">
    <property type="entry name" value="D-Amino Acid Oxidase, subunit A, domain 2"/>
    <property type="match status" value="1"/>
</dbReference>
<dbReference type="KEGG" id="sti:Sthe_2218"/>
<dbReference type="PANTHER" id="PTHR13847:SF287">
    <property type="entry name" value="FAD-DEPENDENT OXIDOREDUCTASE DOMAIN-CONTAINING PROTEIN 1"/>
    <property type="match status" value="1"/>
</dbReference>
<dbReference type="SMR" id="D1C6L7"/>
<dbReference type="PANTHER" id="PTHR13847">
    <property type="entry name" value="SARCOSINE DEHYDROGENASE-RELATED"/>
    <property type="match status" value="1"/>
</dbReference>
<dbReference type="AlphaFoldDB" id="D1C6L7"/>
<dbReference type="InParanoid" id="D1C6L7"/>
<dbReference type="InterPro" id="IPR006076">
    <property type="entry name" value="FAD-dep_OxRdtase"/>
</dbReference>
<dbReference type="Pfam" id="PF01266">
    <property type="entry name" value="DAO"/>
    <property type="match status" value="1"/>
</dbReference>
<dbReference type="InterPro" id="IPR036188">
    <property type="entry name" value="FAD/NAD-bd_sf"/>
</dbReference>
<name>D1C6L7_SPHTD</name>
<dbReference type="eggNOG" id="COG0665">
    <property type="taxonomic scope" value="Bacteria"/>
</dbReference>
<accession>D1C6L7</accession>
<feature type="domain" description="FAD dependent oxidoreductase" evidence="2">
    <location>
        <begin position="9"/>
        <end position="352"/>
    </location>
</feature>
<keyword evidence="4" id="KW-1185">Reference proteome</keyword>
<protein>
    <submittedName>
        <fullName evidence="3">FAD dependent oxidoreductase</fullName>
    </submittedName>
</protein>
<evidence type="ECO:0000313" key="3">
    <source>
        <dbReference type="EMBL" id="ACZ39642.1"/>
    </source>
</evidence>
<proteinExistence type="predicted"/>
<organism evidence="3 4">
    <name type="scientific">Sphaerobacter thermophilus (strain ATCC 49802 / DSM 20745 / KCCM 41009 / NCIMB 13125 / S 6022)</name>
    <dbReference type="NCBI Taxonomy" id="479434"/>
    <lineage>
        <taxon>Bacteria</taxon>
        <taxon>Pseudomonadati</taxon>
        <taxon>Thermomicrobiota</taxon>
        <taxon>Thermomicrobia</taxon>
        <taxon>Sphaerobacterales</taxon>
        <taxon>Sphaerobacterineae</taxon>
        <taxon>Sphaerobacteraceae</taxon>
        <taxon>Sphaerobacter</taxon>
    </lineage>
</organism>
<evidence type="ECO:0000259" key="2">
    <source>
        <dbReference type="Pfam" id="PF01266"/>
    </source>
</evidence>
<reference evidence="4" key="1">
    <citation type="submission" date="2009-11" db="EMBL/GenBank/DDBJ databases">
        <title>The complete chromosome 1 of Sphaerobacter thermophilus DSM 20745.</title>
        <authorList>
            <person name="Lucas S."/>
            <person name="Copeland A."/>
            <person name="Lapidus A."/>
            <person name="Glavina del Rio T."/>
            <person name="Dalin E."/>
            <person name="Tice H."/>
            <person name="Bruce D."/>
            <person name="Goodwin L."/>
            <person name="Pitluck S."/>
            <person name="Kyrpides N."/>
            <person name="Mavromatis K."/>
            <person name="Ivanova N."/>
            <person name="Mikhailova N."/>
            <person name="LaButti K.M."/>
            <person name="Clum A."/>
            <person name="Sun H.I."/>
            <person name="Brettin T."/>
            <person name="Detter J.C."/>
            <person name="Han C."/>
            <person name="Larimer F."/>
            <person name="Land M."/>
            <person name="Hauser L."/>
            <person name="Markowitz V."/>
            <person name="Cheng J.F."/>
            <person name="Hugenholtz P."/>
            <person name="Woyke T."/>
            <person name="Wu D."/>
            <person name="Steenblock K."/>
            <person name="Schneider S."/>
            <person name="Pukall R."/>
            <person name="Goeker M."/>
            <person name="Klenk H.P."/>
            <person name="Eisen J.A."/>
        </authorList>
    </citation>
    <scope>NUCLEOTIDE SEQUENCE [LARGE SCALE GENOMIC DNA]</scope>
    <source>
        <strain evidence="4">ATCC 49802 / DSM 20745 / S 6022</strain>
    </source>
</reference>